<dbReference type="Pfam" id="PF11954">
    <property type="entry name" value="DUF3471"/>
    <property type="match status" value="1"/>
</dbReference>
<comment type="caution">
    <text evidence="4">The sequence shown here is derived from an EMBL/GenBank/DDBJ whole genome shotgun (WGS) entry which is preliminary data.</text>
</comment>
<sequence length="523" mass="56039">MNSKIHRFVAQRWLLPLLGLLLVTPTTLAAPAREVTPTRLAAALSELDRLATQAVNTGGVPGLSIAVVHDDKVIYLKGFGVREAGQPGAVTPDTVFQIASMSKPMASTVVAAIVSSGAATWDDPAIKHDSGFQLKDSWATREVTLRDLFAHRSGLPGDAGDDLDIVGYSRDEILRRLRYVEPASSLRASYAYSNFGMTEGGVAAARAIGKTWENAAAELLYRPLGMTATSSRFEDYAATENRALLHVGKVGAWKASFTRQPDAQSPAGGVSSTARDLAQWMRLQLGGGMLGDKRIVGADALAETHLPHIAKGRNPATGLTAFYGLGWNVDYDEQGRVFWGHAGAFSLGARTYVSLLPAENLGIIVLSNAFPTGVPEALAANFYDLALNGKLSRDWIPFWNALYQGLYDSFGAAGAVYATPPAQPSSSLPLSAYAGTYYNEYFGNVLVAPENGHLVLRLGPQQRPFPLRHFDRDLFTYLPDPELPAALAGVTFLVGPDRRAQSVVLGNLADDGRGSFTRVSAHP</sequence>
<evidence type="ECO:0000313" key="5">
    <source>
        <dbReference type="Proteomes" id="UP001589733"/>
    </source>
</evidence>
<dbReference type="InterPro" id="IPR001466">
    <property type="entry name" value="Beta-lactam-related"/>
</dbReference>
<accession>A0ABV6ASH1</accession>
<feature type="chain" id="PRO_5045218785" evidence="1">
    <location>
        <begin position="30"/>
        <end position="523"/>
    </location>
</feature>
<protein>
    <submittedName>
        <fullName evidence="4">Serine hydrolase</fullName>
    </submittedName>
</protein>
<feature type="domain" description="Beta-lactamase-related" evidence="2">
    <location>
        <begin position="47"/>
        <end position="383"/>
    </location>
</feature>
<dbReference type="Gene3D" id="2.40.128.600">
    <property type="match status" value="1"/>
</dbReference>
<evidence type="ECO:0000256" key="1">
    <source>
        <dbReference type="SAM" id="SignalP"/>
    </source>
</evidence>
<gene>
    <name evidence="4" type="ORF">ACFFLM_00385</name>
</gene>
<evidence type="ECO:0000313" key="4">
    <source>
        <dbReference type="EMBL" id="MFB9990449.1"/>
    </source>
</evidence>
<feature type="domain" description="Peptidase S12 Pab87-related C-terminal" evidence="3">
    <location>
        <begin position="420"/>
        <end position="505"/>
    </location>
</feature>
<dbReference type="Proteomes" id="UP001589733">
    <property type="component" value="Unassembled WGS sequence"/>
</dbReference>
<dbReference type="InterPro" id="IPR012338">
    <property type="entry name" value="Beta-lactam/transpept-like"/>
</dbReference>
<dbReference type="InterPro" id="IPR050491">
    <property type="entry name" value="AmpC-like"/>
</dbReference>
<feature type="signal peptide" evidence="1">
    <location>
        <begin position="1"/>
        <end position="29"/>
    </location>
</feature>
<dbReference type="Pfam" id="PF00144">
    <property type="entry name" value="Beta-lactamase"/>
    <property type="match status" value="1"/>
</dbReference>
<name>A0ABV6ASH1_9DEIO</name>
<keyword evidence="5" id="KW-1185">Reference proteome</keyword>
<organism evidence="4 5">
    <name type="scientific">Deinococcus oregonensis</name>
    <dbReference type="NCBI Taxonomy" id="1805970"/>
    <lineage>
        <taxon>Bacteria</taxon>
        <taxon>Thermotogati</taxon>
        <taxon>Deinococcota</taxon>
        <taxon>Deinococci</taxon>
        <taxon>Deinococcales</taxon>
        <taxon>Deinococcaceae</taxon>
        <taxon>Deinococcus</taxon>
    </lineage>
</organism>
<dbReference type="RefSeq" id="WP_380004374.1">
    <property type="nucleotide sequence ID" value="NZ_JBHLYR010000003.1"/>
</dbReference>
<keyword evidence="1" id="KW-0732">Signal</keyword>
<keyword evidence="4" id="KW-0378">Hydrolase</keyword>
<dbReference type="Gene3D" id="3.40.710.10">
    <property type="entry name" value="DD-peptidase/beta-lactamase superfamily"/>
    <property type="match status" value="1"/>
</dbReference>
<evidence type="ECO:0000259" key="2">
    <source>
        <dbReference type="Pfam" id="PF00144"/>
    </source>
</evidence>
<dbReference type="InterPro" id="IPR021860">
    <property type="entry name" value="Peptidase_S12_Pab87-rel_C"/>
</dbReference>
<dbReference type="SUPFAM" id="SSF56601">
    <property type="entry name" value="beta-lactamase/transpeptidase-like"/>
    <property type="match status" value="1"/>
</dbReference>
<reference evidence="4 5" key="1">
    <citation type="submission" date="2024-09" db="EMBL/GenBank/DDBJ databases">
        <authorList>
            <person name="Sun Q."/>
            <person name="Mori K."/>
        </authorList>
    </citation>
    <scope>NUCLEOTIDE SEQUENCE [LARGE SCALE GENOMIC DNA]</scope>
    <source>
        <strain evidence="4 5">JCM 13503</strain>
    </source>
</reference>
<dbReference type="GO" id="GO:0016787">
    <property type="term" value="F:hydrolase activity"/>
    <property type="evidence" value="ECO:0007669"/>
    <property type="project" value="UniProtKB-KW"/>
</dbReference>
<dbReference type="PANTHER" id="PTHR46825">
    <property type="entry name" value="D-ALANYL-D-ALANINE-CARBOXYPEPTIDASE/ENDOPEPTIDASE AMPH"/>
    <property type="match status" value="1"/>
</dbReference>
<dbReference type="EMBL" id="JBHLYR010000003">
    <property type="protein sequence ID" value="MFB9990449.1"/>
    <property type="molecule type" value="Genomic_DNA"/>
</dbReference>
<proteinExistence type="predicted"/>
<dbReference type="PANTHER" id="PTHR46825:SF15">
    <property type="entry name" value="BETA-LACTAMASE-RELATED DOMAIN-CONTAINING PROTEIN"/>
    <property type="match status" value="1"/>
</dbReference>
<evidence type="ECO:0000259" key="3">
    <source>
        <dbReference type="Pfam" id="PF11954"/>
    </source>
</evidence>